<evidence type="ECO:0000313" key="3">
    <source>
        <dbReference type="Proteomes" id="UP000243406"/>
    </source>
</evidence>
<protein>
    <recommendedName>
        <fullName evidence="1">SHOCT-like domain-containing protein</fullName>
    </recommendedName>
</protein>
<evidence type="ECO:0000259" key="1">
    <source>
        <dbReference type="Pfam" id="PF20612"/>
    </source>
</evidence>
<feature type="domain" description="SHOCT-like" evidence="1">
    <location>
        <begin position="57"/>
        <end position="95"/>
    </location>
</feature>
<organism evidence="2 3">
    <name type="scientific">Acetoanaerobium noterae</name>
    <dbReference type="NCBI Taxonomy" id="745369"/>
    <lineage>
        <taxon>Bacteria</taxon>
        <taxon>Bacillati</taxon>
        <taxon>Bacillota</taxon>
        <taxon>Clostridia</taxon>
        <taxon>Peptostreptococcales</taxon>
        <taxon>Filifactoraceae</taxon>
        <taxon>Acetoanaerobium</taxon>
    </lineage>
</organism>
<accession>A0A1T4ZT95</accession>
<dbReference type="InterPro" id="IPR046749">
    <property type="entry name" value="SHOCT_2"/>
</dbReference>
<reference evidence="3" key="1">
    <citation type="submission" date="2017-02" db="EMBL/GenBank/DDBJ databases">
        <authorList>
            <person name="Varghese N."/>
            <person name="Submissions S."/>
        </authorList>
    </citation>
    <scope>NUCLEOTIDE SEQUENCE [LARGE SCALE GENOMIC DNA]</scope>
    <source>
        <strain evidence="3">ATCC 35199</strain>
    </source>
</reference>
<evidence type="ECO:0000313" key="2">
    <source>
        <dbReference type="EMBL" id="SKB25827.1"/>
    </source>
</evidence>
<dbReference type="EMBL" id="FUYN01000001">
    <property type="protein sequence ID" value="SKB25827.1"/>
    <property type="molecule type" value="Genomic_DNA"/>
</dbReference>
<dbReference type="Pfam" id="PF20612">
    <property type="entry name" value="SHOCT_2"/>
    <property type="match status" value="1"/>
</dbReference>
<dbReference type="Proteomes" id="UP000243406">
    <property type="component" value="Unassembled WGS sequence"/>
</dbReference>
<gene>
    <name evidence="2" type="ORF">SAMN02745120_0353</name>
</gene>
<proteinExistence type="predicted"/>
<name>A0A1T4ZT95_9FIRM</name>
<dbReference type="AlphaFoldDB" id="A0A1T4ZT95"/>
<dbReference type="RefSeq" id="WP_079588354.1">
    <property type="nucleotide sequence ID" value="NZ_FUYN01000001.1"/>
</dbReference>
<keyword evidence="3" id="KW-1185">Reference proteome</keyword>
<sequence length="97" mass="11509">MLQNFKQEIYINWSKIWFEFQLKIARRVLKNNRGEGTIDGTLTALSIVPADYIFFKNNEEKYAVQLSLLNTLLQENMLTLKEYEKVKGFLKQKYKVA</sequence>